<name>A0A0G1A8V6_9BACT</name>
<gene>
    <name evidence="22" type="ORF">UV20_C0001G0122</name>
</gene>
<dbReference type="Proteomes" id="UP000034837">
    <property type="component" value="Unassembled WGS sequence"/>
</dbReference>
<feature type="transmembrane region" description="Helical" evidence="21">
    <location>
        <begin position="7"/>
        <end position="29"/>
    </location>
</feature>
<evidence type="ECO:0000256" key="3">
    <source>
        <dbReference type="ARBA" id="ARBA00022475"/>
    </source>
</evidence>
<comment type="pathway">
    <text evidence="2">Cell wall biogenesis; peptidoglycan biosynthesis.</text>
</comment>
<evidence type="ECO:0000256" key="17">
    <source>
        <dbReference type="ARBA" id="ARBA00041185"/>
    </source>
</evidence>
<dbReference type="GO" id="GO:0008360">
    <property type="term" value="P:regulation of cell shape"/>
    <property type="evidence" value="ECO:0007669"/>
    <property type="project" value="UniProtKB-KW"/>
</dbReference>
<evidence type="ECO:0000256" key="7">
    <source>
        <dbReference type="ARBA" id="ARBA00022692"/>
    </source>
</evidence>
<dbReference type="GO" id="GO:0005886">
    <property type="term" value="C:plasma membrane"/>
    <property type="evidence" value="ECO:0007669"/>
    <property type="project" value="UniProtKB-SubCell"/>
</dbReference>
<accession>A0A0G1A8V6</accession>
<keyword evidence="5" id="KW-0328">Glycosyltransferase</keyword>
<evidence type="ECO:0000256" key="8">
    <source>
        <dbReference type="ARBA" id="ARBA00022960"/>
    </source>
</evidence>
<dbReference type="GO" id="GO:0071555">
    <property type="term" value="P:cell wall organization"/>
    <property type="evidence" value="ECO:0007669"/>
    <property type="project" value="UniProtKB-KW"/>
</dbReference>
<dbReference type="GO" id="GO:0008955">
    <property type="term" value="F:peptidoglycan glycosyltransferase activity"/>
    <property type="evidence" value="ECO:0007669"/>
    <property type="project" value="UniProtKB-EC"/>
</dbReference>
<dbReference type="AlphaFoldDB" id="A0A0G1A8V6"/>
<keyword evidence="11 21" id="KW-0472">Membrane</keyword>
<evidence type="ECO:0000256" key="16">
    <source>
        <dbReference type="ARBA" id="ARBA00038053"/>
    </source>
</evidence>
<evidence type="ECO:0000256" key="4">
    <source>
        <dbReference type="ARBA" id="ARBA00022618"/>
    </source>
</evidence>
<keyword evidence="4" id="KW-0132">Cell division</keyword>
<comment type="subcellular location">
    <subcellularLocation>
        <location evidence="1">Cell membrane</location>
        <topology evidence="1">Multi-pass membrane protein</topology>
    </subcellularLocation>
</comment>
<evidence type="ECO:0000313" key="23">
    <source>
        <dbReference type="Proteomes" id="UP000034837"/>
    </source>
</evidence>
<feature type="transmembrane region" description="Helical" evidence="21">
    <location>
        <begin position="74"/>
        <end position="94"/>
    </location>
</feature>
<feature type="transmembrane region" description="Helical" evidence="21">
    <location>
        <begin position="41"/>
        <end position="62"/>
    </location>
</feature>
<dbReference type="GO" id="GO:0032153">
    <property type="term" value="C:cell division site"/>
    <property type="evidence" value="ECO:0007669"/>
    <property type="project" value="TreeGrafter"/>
</dbReference>
<feature type="transmembrane region" description="Helical" evidence="21">
    <location>
        <begin position="311"/>
        <end position="333"/>
    </location>
</feature>
<feature type="transmembrane region" description="Helical" evidence="21">
    <location>
        <begin position="140"/>
        <end position="158"/>
    </location>
</feature>
<sequence>MLSRKSDIYFLGSLVILLFFGLLMLFSASSPESYAIFHDPYFLIKRQILLGVLPGVILFYIFSRLDFNFWQKAALPLFLFSLGLLILVLIPGVGGDFGSARSWFSIFGFSFQPSELMKLALAIYLASWLSRLSKEDFTNYTKSFFPFLAIVAVIGLLLMKQPDMGTFLVLFLISLGIYFVAGGPLLHLLILFGGGLVGFISLVFISSYRLHRLLAFLNPKEDVLGIGYHINQALLALGSGGFFGLGWGHSRQKFQYLPEVSADSIFAIIGEELGFLISVIFICLLFFIFFRGLKIAQNAPNHFGKLLTVGIMVWFIGQSCLNIGAMVGLLPLTGLPLPFVSHGGSALMILLAALGIVVNISKQMKT</sequence>
<dbReference type="GO" id="GO:0051301">
    <property type="term" value="P:cell division"/>
    <property type="evidence" value="ECO:0007669"/>
    <property type="project" value="UniProtKB-KW"/>
</dbReference>
<evidence type="ECO:0000256" key="6">
    <source>
        <dbReference type="ARBA" id="ARBA00022679"/>
    </source>
</evidence>
<evidence type="ECO:0000256" key="13">
    <source>
        <dbReference type="ARBA" id="ARBA00023316"/>
    </source>
</evidence>
<evidence type="ECO:0000256" key="21">
    <source>
        <dbReference type="SAM" id="Phobius"/>
    </source>
</evidence>
<feature type="transmembrane region" description="Helical" evidence="21">
    <location>
        <begin position="187"/>
        <end position="205"/>
    </location>
</feature>
<evidence type="ECO:0000256" key="1">
    <source>
        <dbReference type="ARBA" id="ARBA00004651"/>
    </source>
</evidence>
<dbReference type="PANTHER" id="PTHR30474">
    <property type="entry name" value="CELL CYCLE PROTEIN"/>
    <property type="match status" value="1"/>
</dbReference>
<dbReference type="PANTHER" id="PTHR30474:SF2">
    <property type="entry name" value="PEPTIDOGLYCAN GLYCOSYLTRANSFERASE FTSW-RELATED"/>
    <property type="match status" value="1"/>
</dbReference>
<evidence type="ECO:0000256" key="15">
    <source>
        <dbReference type="ARBA" id="ARBA00033270"/>
    </source>
</evidence>
<keyword evidence="10 21" id="KW-1133">Transmembrane helix</keyword>
<feature type="transmembrane region" description="Helical" evidence="21">
    <location>
        <begin position="339"/>
        <end position="360"/>
    </location>
</feature>
<dbReference type="Pfam" id="PF01098">
    <property type="entry name" value="FTSW_RODA_SPOVE"/>
    <property type="match status" value="1"/>
</dbReference>
<dbReference type="EC" id="2.4.99.28" evidence="19"/>
<dbReference type="NCBIfam" id="TIGR02614">
    <property type="entry name" value="ftsW"/>
    <property type="match status" value="1"/>
</dbReference>
<feature type="transmembrane region" description="Helical" evidence="21">
    <location>
        <begin position="226"/>
        <end position="245"/>
    </location>
</feature>
<evidence type="ECO:0000313" key="22">
    <source>
        <dbReference type="EMBL" id="KKS57482.1"/>
    </source>
</evidence>
<proteinExistence type="inferred from homology"/>
<feature type="transmembrane region" description="Helical" evidence="21">
    <location>
        <begin position="265"/>
        <end position="290"/>
    </location>
</feature>
<protein>
    <recommendedName>
        <fullName evidence="17">Probable peptidoglycan glycosyltransferase FtsW</fullName>
        <ecNumber evidence="19">2.4.99.28</ecNumber>
    </recommendedName>
    <alternativeName>
        <fullName evidence="18">Cell division protein FtsW</fullName>
    </alternativeName>
    <alternativeName>
        <fullName evidence="15">Cell wall polymerase</fullName>
    </alternativeName>
    <alternativeName>
        <fullName evidence="14">Peptidoglycan polymerase</fullName>
    </alternativeName>
</protein>
<keyword evidence="12" id="KW-0131">Cell cycle</keyword>
<keyword evidence="9" id="KW-0573">Peptidoglycan synthesis</keyword>
<evidence type="ECO:0000256" key="18">
    <source>
        <dbReference type="ARBA" id="ARBA00041418"/>
    </source>
</evidence>
<evidence type="ECO:0000256" key="11">
    <source>
        <dbReference type="ARBA" id="ARBA00023136"/>
    </source>
</evidence>
<evidence type="ECO:0000256" key="10">
    <source>
        <dbReference type="ARBA" id="ARBA00022989"/>
    </source>
</evidence>
<evidence type="ECO:0000256" key="12">
    <source>
        <dbReference type="ARBA" id="ARBA00023306"/>
    </source>
</evidence>
<comment type="caution">
    <text evidence="22">The sequence shown here is derived from an EMBL/GenBank/DDBJ whole genome shotgun (WGS) entry which is preliminary data.</text>
</comment>
<dbReference type="GO" id="GO:0009252">
    <property type="term" value="P:peptidoglycan biosynthetic process"/>
    <property type="evidence" value="ECO:0007669"/>
    <property type="project" value="UniProtKB-KW"/>
</dbReference>
<keyword evidence="3" id="KW-1003">Cell membrane</keyword>
<keyword evidence="7 21" id="KW-0812">Transmembrane</keyword>
<dbReference type="InterPro" id="IPR001182">
    <property type="entry name" value="FtsW/RodA"/>
</dbReference>
<feature type="transmembrane region" description="Helical" evidence="21">
    <location>
        <begin position="165"/>
        <end position="181"/>
    </location>
</feature>
<comment type="similarity">
    <text evidence="16">Belongs to the SEDS family. FtsW subfamily.</text>
</comment>
<evidence type="ECO:0000256" key="2">
    <source>
        <dbReference type="ARBA" id="ARBA00004752"/>
    </source>
</evidence>
<dbReference type="EMBL" id="LCDO01000001">
    <property type="protein sequence ID" value="KKS57482.1"/>
    <property type="molecule type" value="Genomic_DNA"/>
</dbReference>
<evidence type="ECO:0000256" key="9">
    <source>
        <dbReference type="ARBA" id="ARBA00022984"/>
    </source>
</evidence>
<keyword evidence="6" id="KW-0808">Transferase</keyword>
<reference evidence="22 23" key="1">
    <citation type="journal article" date="2015" name="Nature">
        <title>rRNA introns, odd ribosomes, and small enigmatic genomes across a large radiation of phyla.</title>
        <authorList>
            <person name="Brown C.T."/>
            <person name="Hug L.A."/>
            <person name="Thomas B.C."/>
            <person name="Sharon I."/>
            <person name="Castelle C.J."/>
            <person name="Singh A."/>
            <person name="Wilkins M.J."/>
            <person name="Williams K.H."/>
            <person name="Banfield J.F."/>
        </authorList>
    </citation>
    <scope>NUCLEOTIDE SEQUENCE [LARGE SCALE GENOMIC DNA]</scope>
</reference>
<evidence type="ECO:0000256" key="5">
    <source>
        <dbReference type="ARBA" id="ARBA00022676"/>
    </source>
</evidence>
<comment type="catalytic activity">
    <reaction evidence="20">
        <text>[GlcNAc-(1-&gt;4)-Mur2Ac(oyl-L-Ala-gamma-D-Glu-L-Lys-D-Ala-D-Ala)](n)-di-trans,octa-cis-undecaprenyl diphosphate + beta-D-GlcNAc-(1-&gt;4)-Mur2Ac(oyl-L-Ala-gamma-D-Glu-L-Lys-D-Ala-D-Ala)-di-trans,octa-cis-undecaprenyl diphosphate = [GlcNAc-(1-&gt;4)-Mur2Ac(oyl-L-Ala-gamma-D-Glu-L-Lys-D-Ala-D-Ala)](n+1)-di-trans,octa-cis-undecaprenyl diphosphate + di-trans,octa-cis-undecaprenyl diphosphate + H(+)</text>
        <dbReference type="Rhea" id="RHEA:23708"/>
        <dbReference type="Rhea" id="RHEA-COMP:9602"/>
        <dbReference type="Rhea" id="RHEA-COMP:9603"/>
        <dbReference type="ChEBI" id="CHEBI:15378"/>
        <dbReference type="ChEBI" id="CHEBI:58405"/>
        <dbReference type="ChEBI" id="CHEBI:60033"/>
        <dbReference type="ChEBI" id="CHEBI:78435"/>
        <dbReference type="EC" id="2.4.99.28"/>
    </reaction>
</comment>
<keyword evidence="8" id="KW-0133">Cell shape</keyword>
<keyword evidence="13" id="KW-0961">Cell wall biogenesis/degradation</keyword>
<evidence type="ECO:0000256" key="14">
    <source>
        <dbReference type="ARBA" id="ARBA00032370"/>
    </source>
</evidence>
<evidence type="ECO:0000256" key="19">
    <source>
        <dbReference type="ARBA" id="ARBA00044770"/>
    </source>
</evidence>
<evidence type="ECO:0000256" key="20">
    <source>
        <dbReference type="ARBA" id="ARBA00049902"/>
    </source>
</evidence>
<dbReference type="GO" id="GO:0015648">
    <property type="term" value="F:lipid-linked peptidoglycan transporter activity"/>
    <property type="evidence" value="ECO:0007669"/>
    <property type="project" value="TreeGrafter"/>
</dbReference>
<dbReference type="InterPro" id="IPR013437">
    <property type="entry name" value="FtsW"/>
</dbReference>
<organism evidence="22 23">
    <name type="scientific">Candidatus Magasanikbacteria bacterium GW2011_GWA2_42_32</name>
    <dbReference type="NCBI Taxonomy" id="1619039"/>
    <lineage>
        <taxon>Bacteria</taxon>
        <taxon>Candidatus Magasanikiibacteriota</taxon>
    </lineage>
</organism>